<dbReference type="EMBL" id="CP096983">
    <property type="protein sequence ID" value="URZ12080.1"/>
    <property type="molecule type" value="Genomic_DNA"/>
</dbReference>
<dbReference type="STRING" id="84029.CROST_37620"/>
<evidence type="ECO:0000256" key="2">
    <source>
        <dbReference type="ARBA" id="ARBA00022450"/>
    </source>
</evidence>
<dbReference type="RefSeq" id="WP_077832104.1">
    <property type="nucleotide sequence ID" value="NZ_CP096983.1"/>
</dbReference>
<name>A0A1S8KZJ2_9CLOT</name>
<dbReference type="EC" id="6.2.1.54" evidence="6"/>
<dbReference type="SUPFAM" id="SSF52777">
    <property type="entry name" value="CoA-dependent acyltransferases"/>
    <property type="match status" value="2"/>
</dbReference>
<dbReference type="Gene3D" id="3.40.50.980">
    <property type="match status" value="2"/>
</dbReference>
<dbReference type="Gene3D" id="2.30.38.10">
    <property type="entry name" value="Luciferase, Domain 3"/>
    <property type="match status" value="1"/>
</dbReference>
<keyword evidence="6" id="KW-0436">Ligase</keyword>
<keyword evidence="3" id="KW-0597">Phosphoprotein</keyword>
<dbReference type="InterPro" id="IPR010071">
    <property type="entry name" value="AA_adenyl_dom"/>
</dbReference>
<dbReference type="SMART" id="SM00825">
    <property type="entry name" value="PKS_KS"/>
    <property type="match status" value="1"/>
</dbReference>
<dbReference type="InterPro" id="IPR006162">
    <property type="entry name" value="Ppantetheine_attach_site"/>
</dbReference>
<dbReference type="NCBIfam" id="TIGR01733">
    <property type="entry name" value="AA-adenyl-dom"/>
    <property type="match status" value="1"/>
</dbReference>
<keyword evidence="2" id="KW-0596">Phosphopantetheine</keyword>
<dbReference type="InterPro" id="IPR036736">
    <property type="entry name" value="ACP-like_sf"/>
</dbReference>
<evidence type="ECO:0000256" key="4">
    <source>
        <dbReference type="ARBA" id="ARBA00022679"/>
    </source>
</evidence>
<dbReference type="Pfam" id="PF00109">
    <property type="entry name" value="ketoacyl-synt"/>
    <property type="match status" value="1"/>
</dbReference>
<dbReference type="InterPro" id="IPR045851">
    <property type="entry name" value="AMP-bd_C_sf"/>
</dbReference>
<dbReference type="GO" id="GO:0031177">
    <property type="term" value="F:phosphopantetheine binding"/>
    <property type="evidence" value="ECO:0007669"/>
    <property type="project" value="TreeGrafter"/>
</dbReference>
<dbReference type="CDD" id="cd19531">
    <property type="entry name" value="LCL_NRPS-like"/>
    <property type="match status" value="1"/>
</dbReference>
<dbReference type="GO" id="GO:0016874">
    <property type="term" value="F:ligase activity"/>
    <property type="evidence" value="ECO:0007669"/>
    <property type="project" value="UniProtKB-KW"/>
</dbReference>
<dbReference type="Pfam" id="PF00501">
    <property type="entry name" value="AMP-binding"/>
    <property type="match status" value="1"/>
</dbReference>
<dbReference type="InterPro" id="IPR016039">
    <property type="entry name" value="Thiolase-like"/>
</dbReference>
<comment type="cofactor">
    <cofactor evidence="1">
        <name>pantetheine 4'-phosphate</name>
        <dbReference type="ChEBI" id="CHEBI:47942"/>
    </cofactor>
</comment>
<dbReference type="SUPFAM" id="SSF53901">
    <property type="entry name" value="Thiolase-like"/>
    <property type="match status" value="1"/>
</dbReference>
<evidence type="ECO:0000313" key="6">
    <source>
        <dbReference type="EMBL" id="URZ12080.1"/>
    </source>
</evidence>
<dbReference type="PROSITE" id="PS52004">
    <property type="entry name" value="KS3_2"/>
    <property type="match status" value="1"/>
</dbReference>
<evidence type="ECO:0000313" key="7">
    <source>
        <dbReference type="Proteomes" id="UP000190951"/>
    </source>
</evidence>
<dbReference type="InterPro" id="IPR014031">
    <property type="entry name" value="Ketoacyl_synth_C"/>
</dbReference>
<keyword evidence="4" id="KW-0808">Transferase</keyword>
<dbReference type="InterPro" id="IPR020845">
    <property type="entry name" value="AMP-binding_CS"/>
</dbReference>
<dbReference type="PRINTS" id="PR00154">
    <property type="entry name" value="AMPBINDING"/>
</dbReference>
<accession>A0A1S8KZJ2</accession>
<dbReference type="InterPro" id="IPR020841">
    <property type="entry name" value="PKS_Beta-ketoAc_synthase_dom"/>
</dbReference>
<dbReference type="InterPro" id="IPR014030">
    <property type="entry name" value="Ketoacyl_synth_N"/>
</dbReference>
<keyword evidence="7" id="KW-1185">Reference proteome</keyword>
<evidence type="ECO:0000256" key="5">
    <source>
        <dbReference type="ARBA" id="ARBA00023194"/>
    </source>
</evidence>
<dbReference type="GO" id="GO:0017000">
    <property type="term" value="P:antibiotic biosynthetic process"/>
    <property type="evidence" value="ECO:0007669"/>
    <property type="project" value="UniProtKB-KW"/>
</dbReference>
<keyword evidence="5" id="KW-0045">Antibiotic biosynthesis</keyword>
<dbReference type="PANTHER" id="PTHR45527">
    <property type="entry name" value="NONRIBOSOMAL PEPTIDE SYNTHETASE"/>
    <property type="match status" value="1"/>
</dbReference>
<dbReference type="Gene3D" id="3.30.559.10">
    <property type="entry name" value="Chloramphenicol acetyltransferase-like domain"/>
    <property type="match status" value="1"/>
</dbReference>
<dbReference type="KEGG" id="crw:CROST_027970"/>
<dbReference type="SUPFAM" id="SSF47336">
    <property type="entry name" value="ACP-like"/>
    <property type="match status" value="2"/>
</dbReference>
<dbReference type="PROSITE" id="PS00012">
    <property type="entry name" value="PHOSPHOPANTETHEINE"/>
    <property type="match status" value="1"/>
</dbReference>
<reference evidence="6 7" key="1">
    <citation type="submission" date="2022-04" db="EMBL/GenBank/DDBJ databases">
        <title>Genome sequence of C. roseum typestrain.</title>
        <authorList>
            <person name="Poehlein A."/>
            <person name="Schoch T."/>
            <person name="Duerre P."/>
            <person name="Daniel R."/>
        </authorList>
    </citation>
    <scope>NUCLEOTIDE SEQUENCE [LARGE SCALE GENOMIC DNA]</scope>
    <source>
        <strain evidence="6 7">DSM 7320</strain>
    </source>
</reference>
<organism evidence="6 7">
    <name type="scientific">Clostridium felsineum</name>
    <dbReference type="NCBI Taxonomy" id="36839"/>
    <lineage>
        <taxon>Bacteria</taxon>
        <taxon>Bacillati</taxon>
        <taxon>Bacillota</taxon>
        <taxon>Clostridia</taxon>
        <taxon>Eubacteriales</taxon>
        <taxon>Clostridiaceae</taxon>
        <taxon>Clostridium</taxon>
    </lineage>
</organism>
<dbReference type="Pfam" id="PF00668">
    <property type="entry name" value="Condensation"/>
    <property type="match status" value="1"/>
</dbReference>
<dbReference type="InterPro" id="IPR018201">
    <property type="entry name" value="Ketoacyl_synth_AS"/>
</dbReference>
<dbReference type="InterPro" id="IPR000873">
    <property type="entry name" value="AMP-dep_synth/lig_dom"/>
</dbReference>
<dbReference type="Proteomes" id="UP000190951">
    <property type="component" value="Chromosome"/>
</dbReference>
<sequence length="2012" mass="230598">MDKLLEVIFNNIKSEKIDSNVAAQILKSIKNEDKNQQDDIAVIGISLRFPNSNNVDEYWENISNGINCIKPFPNIRKRQAIDFLTLGSLKKRDIEYSKGGHLNNIDKFDYEFFHIPPREAYMMDPNQRLFLEVAYECLEDGGYAGNELSGSKTGVFVGYIGWPAYKQVIGKINPEVEEESIIGNTSSIIASRIAYFLNLRGPSILIDTACSSSLVAVHMACNSIKNGECDQAIAGGIKIHPCPIRGVNNIGIESNSECVKAFDNEADGTVWGEGVAAVLLKPLKKAIKDKDNIYAIIKGGAINNDGRSIGITAPNSVAQKNVIIEAWKNAKIDPKTISYIETHGTGTKIGDPIEIQGIRKAFEEYSEQKQFCAVGSVKSNIGHLDNASGISGLIKAIMALKNKKIPPSLNFNIPNKEALLENSPVYVNDRLTDWEPIGEVRRCGVSSFGFSGTNCHIILEEYISREKIERQSEIKILTLSAQNDKVLKELVYKYLFYLEKYKPDINSICYTANCGRIHLSNRIAIICKDIGDLKKKLNKLYTDDFKDIEEDWFFYGIHKVIVNGRIKISGLEKTNDEIRKLTLKVTQMLDNSRENAKNICEFYTEGANVNWQEYYMLKKYRKISLPTYPFQRKSCWLDKLKLEGYERLKYPSEGIIEINSTLKEHNVNDLTKSEKTIKLIGKRIEELSSIEKTIVEVFCQVLGINEFNVYDNLYDMGVESLISMKIVNRLNEKLNIQISIAELLNYKNLLSFSEGLNNVMAKDKNNSKYGDYPRIEEIDESQYYETSSAQKRMFILNKINNGIDYNISSANIVKGQLNFHKLQEAIDKLVERNESLRTTFDVKNNNIIQIVHKTFNIDIEYYMNNSEDVISTINKFIKPFDLIKGPLFRVGIVEIKKDEYILLFDIHHIISDGRSMEIIKKEIVNLYENKEVYERRIQYKDFASWQNKLFDSLVIKEQSVYWKNKFSGDIPVLNLFTDYERPEVKSTEGDVFDFTVSKDVLVKLNKLSSQTGKTKYMILLTVYYTLLYKHTLQEDIVVGSPISGRNHVDVENIVGMFINTLALRSYPKGEKTFTELLEEVKEDTLNSYKNQDYQFEALVESLELKRNLNRNSLFDTMFVLQNPEKEYGYENELSLSEYNIRNKASIFDMTLSGIETNNGMNFIFEYCTKLFKRETIERFSLHYKKILDIILDNPEITLDEIDMLSENEKKQILCEFNQKIHYEVNEATISELFEQQVKKNGNNIALIFEDEEITYKKLNVKANQVARRLRKMKVNRNDKVALLFENSVEMIVAILAVLKSGGAYVPLDSQMPEERINSIIEDSNSKILLTHSVLYNYQTRIPKLNLDDDKLYFGEENSLEKVTSPEDLAYIIYTSGTTGKPKGVMIQHKAILNTILWRKKEYNLSEKDVVLQLFSYCFDGFLTSFFTPITSGCKVVILSPEKTKDVSYIKKSIGKYKVTNFICVPTLYSAIIDNLNGKEAKWLKIITLAGEKVNRRILKKSKEINDKIEIYNEYGPTECSVAASVAKNLSSDKKITIGKPISNTNIYILDEKNNLLPIGTVGEICISGKGISKGYLNNKELTKNKFIRNPYKEFNGEVISENIIYKTGDIGRYLPDGNIEYIGRNDEQIKIRGFRIEIGEIEKVMLRDDDISTCIVIAKTNNLGNKYLVAYYTSKEEKTVSSIREYLSLSLPEYMIPNIYVYMKEFKFNRNGKVDKKSLPEPDMLRPNLGVEFKQAETKIEKELVNIWKEILDLKDVGVEDNFFDLGGNSMLVISMQAKIENLYPDKLKVTDIFANPTISKLSKFLGEDNEMFVEKVKIKPIEISDEYFISKNEVNENKVFRFNVEGELFENINRFSKEKNIEINSILIGAYILLFNEVLDIDNVVIHIAERENLRQIEAAISEFENLADFIKYVDSEVKNDANKYIMNTIEKVALLKNNKLVLPAIAEGKKLISRVLGLYDLLITFSVNFEQINFNFKYNADRISSKKAEELIDSYANLIEILMDNLEEVL</sequence>
<dbReference type="GO" id="GO:0005737">
    <property type="term" value="C:cytoplasm"/>
    <property type="evidence" value="ECO:0007669"/>
    <property type="project" value="TreeGrafter"/>
</dbReference>
<dbReference type="Gene3D" id="1.10.1200.10">
    <property type="entry name" value="ACP-like"/>
    <property type="match status" value="2"/>
</dbReference>
<dbReference type="GO" id="GO:0006633">
    <property type="term" value="P:fatty acid biosynthetic process"/>
    <property type="evidence" value="ECO:0007669"/>
    <property type="project" value="InterPro"/>
</dbReference>
<dbReference type="CDD" id="cd00833">
    <property type="entry name" value="PKS"/>
    <property type="match status" value="1"/>
</dbReference>
<dbReference type="CDD" id="cd05930">
    <property type="entry name" value="A_NRPS"/>
    <property type="match status" value="1"/>
</dbReference>
<evidence type="ECO:0000256" key="3">
    <source>
        <dbReference type="ARBA" id="ARBA00022553"/>
    </source>
</evidence>
<dbReference type="PANTHER" id="PTHR45527:SF1">
    <property type="entry name" value="FATTY ACID SYNTHASE"/>
    <property type="match status" value="1"/>
</dbReference>
<dbReference type="Gene3D" id="1.10.1240.100">
    <property type="match status" value="1"/>
</dbReference>
<dbReference type="PROSITE" id="PS50075">
    <property type="entry name" value="CARRIER"/>
    <property type="match status" value="2"/>
</dbReference>
<gene>
    <name evidence="6" type="primary">dltA_2</name>
    <name evidence="6" type="ORF">CROST_027970</name>
</gene>
<dbReference type="PROSITE" id="PS00455">
    <property type="entry name" value="AMP_BINDING"/>
    <property type="match status" value="1"/>
</dbReference>
<dbReference type="Gene3D" id="3.30.300.30">
    <property type="match status" value="1"/>
</dbReference>
<dbReference type="InterPro" id="IPR001242">
    <property type="entry name" value="Condensation_dom"/>
</dbReference>
<dbReference type="Gene3D" id="3.30.559.30">
    <property type="entry name" value="Nonribosomal peptide synthetase, condensation domain"/>
    <property type="match status" value="1"/>
</dbReference>
<proteinExistence type="predicted"/>
<dbReference type="Gene3D" id="3.40.47.10">
    <property type="match status" value="1"/>
</dbReference>
<dbReference type="FunFam" id="3.40.50.980:FF:000001">
    <property type="entry name" value="Non-ribosomal peptide synthetase"/>
    <property type="match status" value="1"/>
</dbReference>
<dbReference type="PROSITE" id="PS00606">
    <property type="entry name" value="KS3_1"/>
    <property type="match status" value="1"/>
</dbReference>
<dbReference type="Pfam" id="PF22621">
    <property type="entry name" value="CurL-like_PKS_C"/>
    <property type="match status" value="1"/>
</dbReference>
<dbReference type="InterPro" id="IPR009081">
    <property type="entry name" value="PP-bd_ACP"/>
</dbReference>
<dbReference type="Pfam" id="PF00550">
    <property type="entry name" value="PP-binding"/>
    <property type="match status" value="2"/>
</dbReference>
<protein>
    <submittedName>
        <fullName evidence="6">D-alanine--D-alanyl carrier protein ligase</fullName>
        <ecNumber evidence="6">6.2.1.54</ecNumber>
    </submittedName>
</protein>
<dbReference type="GO" id="GO:0043041">
    <property type="term" value="P:amino acid activation for nonribosomal peptide biosynthetic process"/>
    <property type="evidence" value="ECO:0007669"/>
    <property type="project" value="TreeGrafter"/>
</dbReference>
<dbReference type="SUPFAM" id="SSF56801">
    <property type="entry name" value="Acetyl-CoA synthetase-like"/>
    <property type="match status" value="1"/>
</dbReference>
<evidence type="ECO:0000256" key="1">
    <source>
        <dbReference type="ARBA" id="ARBA00001957"/>
    </source>
</evidence>
<dbReference type="GO" id="GO:0004315">
    <property type="term" value="F:3-oxoacyl-[acyl-carrier-protein] synthase activity"/>
    <property type="evidence" value="ECO:0007669"/>
    <property type="project" value="InterPro"/>
</dbReference>
<dbReference type="InterPro" id="IPR023213">
    <property type="entry name" value="CAT-like_dom_sf"/>
</dbReference>
<dbReference type="GO" id="GO:0044550">
    <property type="term" value="P:secondary metabolite biosynthetic process"/>
    <property type="evidence" value="ECO:0007669"/>
    <property type="project" value="TreeGrafter"/>
</dbReference>
<dbReference type="InterPro" id="IPR020459">
    <property type="entry name" value="AMP-binding"/>
</dbReference>
<dbReference type="Pfam" id="PF02801">
    <property type="entry name" value="Ketoacyl-synt_C"/>
    <property type="match status" value="1"/>
</dbReference>